<dbReference type="SUPFAM" id="SSF54913">
    <property type="entry name" value="GlnB-like"/>
    <property type="match status" value="1"/>
</dbReference>
<dbReference type="Pfam" id="PF00543">
    <property type="entry name" value="P-II"/>
    <property type="match status" value="1"/>
</dbReference>
<dbReference type="AlphaFoldDB" id="Q0ATA3"/>
<evidence type="ECO:0000256" key="1">
    <source>
        <dbReference type="ARBA" id="ARBA00015681"/>
    </source>
</evidence>
<dbReference type="EMBL" id="CP000449">
    <property type="protein sequence ID" value="ABI64484.1"/>
    <property type="molecule type" value="Genomic_DNA"/>
</dbReference>
<dbReference type="RefSeq" id="WP_011642131.1">
    <property type="nucleotide sequence ID" value="NC_008347.1"/>
</dbReference>
<evidence type="ECO:0000313" key="3">
    <source>
        <dbReference type="Proteomes" id="UP000001964"/>
    </source>
</evidence>
<dbReference type="SMART" id="SM00938">
    <property type="entry name" value="P-II"/>
    <property type="match status" value="1"/>
</dbReference>
<proteinExistence type="predicted"/>
<dbReference type="GO" id="GO:0030234">
    <property type="term" value="F:enzyme regulator activity"/>
    <property type="evidence" value="ECO:0007669"/>
    <property type="project" value="InterPro"/>
</dbReference>
<dbReference type="InterPro" id="IPR002187">
    <property type="entry name" value="N-reg_PII"/>
</dbReference>
<dbReference type="Proteomes" id="UP000001964">
    <property type="component" value="Chromosome"/>
</dbReference>
<gene>
    <name evidence="2" type="ordered locus">Mmar10_0188</name>
</gene>
<dbReference type="OrthoDB" id="8906804at2"/>
<dbReference type="Gene3D" id="3.30.70.120">
    <property type="match status" value="1"/>
</dbReference>
<accession>Q0ATA3</accession>
<protein>
    <recommendedName>
        <fullName evidence="1">Nitrogen regulatory protein P-II</fullName>
    </recommendedName>
</protein>
<dbReference type="PROSITE" id="PS51343">
    <property type="entry name" value="PII_GLNB_DOM"/>
    <property type="match status" value="1"/>
</dbReference>
<evidence type="ECO:0000313" key="2">
    <source>
        <dbReference type="EMBL" id="ABI64484.1"/>
    </source>
</evidence>
<keyword evidence="3" id="KW-1185">Reference proteome</keyword>
<dbReference type="GO" id="GO:0006808">
    <property type="term" value="P:regulation of nitrogen utilization"/>
    <property type="evidence" value="ECO:0007669"/>
    <property type="project" value="InterPro"/>
</dbReference>
<dbReference type="HOGENOM" id="CLU_082268_4_0_5"/>
<dbReference type="InterPro" id="IPR011322">
    <property type="entry name" value="N-reg_PII-like_a/b"/>
</dbReference>
<dbReference type="InterPro" id="IPR015867">
    <property type="entry name" value="N-reg_PII/ATP_PRibTrfase_C"/>
</dbReference>
<reference evidence="2 3" key="1">
    <citation type="submission" date="2006-08" db="EMBL/GenBank/DDBJ databases">
        <title>Complete sequence of Maricaulis maris MCS10.</title>
        <authorList>
            <consortium name="US DOE Joint Genome Institute"/>
            <person name="Copeland A."/>
            <person name="Lucas S."/>
            <person name="Lapidus A."/>
            <person name="Barry K."/>
            <person name="Detter J.C."/>
            <person name="Glavina del Rio T."/>
            <person name="Hammon N."/>
            <person name="Israni S."/>
            <person name="Dalin E."/>
            <person name="Tice H."/>
            <person name="Pitluck S."/>
            <person name="Saunders E."/>
            <person name="Brettin T."/>
            <person name="Bruce D."/>
            <person name="Han C."/>
            <person name="Tapia R."/>
            <person name="Gilna P."/>
            <person name="Schmutz J."/>
            <person name="Larimer F."/>
            <person name="Land M."/>
            <person name="Hauser L."/>
            <person name="Kyrpides N."/>
            <person name="Mikhailova N."/>
            <person name="Viollier P."/>
            <person name="Stephens C."/>
            <person name="Richardson P."/>
        </authorList>
    </citation>
    <scope>NUCLEOTIDE SEQUENCE [LARGE SCALE GENOMIC DNA]</scope>
    <source>
        <strain evidence="2 3">MCS10</strain>
    </source>
</reference>
<dbReference type="STRING" id="394221.Mmar10_0188"/>
<dbReference type="eggNOG" id="COG0347">
    <property type="taxonomic scope" value="Bacteria"/>
</dbReference>
<organism evidence="2 3">
    <name type="scientific">Maricaulis maris (strain MCS10)</name>
    <name type="common">Caulobacter maris</name>
    <dbReference type="NCBI Taxonomy" id="394221"/>
    <lineage>
        <taxon>Bacteria</taxon>
        <taxon>Pseudomonadati</taxon>
        <taxon>Pseudomonadota</taxon>
        <taxon>Alphaproteobacteria</taxon>
        <taxon>Maricaulales</taxon>
        <taxon>Maricaulaceae</taxon>
        <taxon>Maricaulis</taxon>
    </lineage>
</organism>
<sequence>MAMKNLTAIISPEMVEPVEERLRRLSVPGLSVSHTKGYGAYKNFYQRDLMTTKARLQLFLAEEHVADVVDAIRDVMGPAAEDGGILAVSPVDGFYHLSDQTA</sequence>
<name>Q0ATA3_MARMM</name>
<dbReference type="KEGG" id="mmr:Mmar10_0188"/>